<feature type="compositionally biased region" description="Basic and acidic residues" evidence="1">
    <location>
        <begin position="42"/>
        <end position="66"/>
    </location>
</feature>
<dbReference type="Proteomes" id="UP000681610">
    <property type="component" value="Unassembled WGS sequence"/>
</dbReference>
<gene>
    <name evidence="3" type="ORF">J4N46_10570</name>
</gene>
<dbReference type="EMBL" id="JAGDYP010000008">
    <property type="protein sequence ID" value="MBO1884842.1"/>
    <property type="molecule type" value="Genomic_DNA"/>
</dbReference>
<reference evidence="3 4" key="1">
    <citation type="submission" date="2021-03" db="EMBL/GenBank/DDBJ databases">
        <title>Isolation and description of Capnocytophaga bilenii sp. nov., a novel Capnocytophaga species, isolated from a gingivitis subject.</title>
        <authorList>
            <person name="Antezack A."/>
            <person name="Monnet-Corti V."/>
            <person name="La Scola B."/>
        </authorList>
    </citation>
    <scope>NUCLEOTIDE SEQUENCE [LARGE SCALE GENOMIC DNA]</scope>
    <source>
        <strain evidence="3 4">Marseille-Q4570</strain>
    </source>
</reference>
<organism evidence="3 4">
    <name type="scientific">Capnocytophaga bilenii</name>
    <dbReference type="NCBI Taxonomy" id="2819369"/>
    <lineage>
        <taxon>Bacteria</taxon>
        <taxon>Pseudomonadati</taxon>
        <taxon>Bacteroidota</taxon>
        <taxon>Flavobacteriia</taxon>
        <taxon>Flavobacteriales</taxon>
        <taxon>Flavobacteriaceae</taxon>
        <taxon>Capnocytophaga</taxon>
    </lineage>
</organism>
<proteinExistence type="predicted"/>
<evidence type="ECO:0000256" key="1">
    <source>
        <dbReference type="SAM" id="MobiDB-lite"/>
    </source>
</evidence>
<evidence type="ECO:0000256" key="2">
    <source>
        <dbReference type="SAM" id="Phobius"/>
    </source>
</evidence>
<keyword evidence="2" id="KW-1133">Transmembrane helix</keyword>
<evidence type="ECO:0000313" key="4">
    <source>
        <dbReference type="Proteomes" id="UP000681610"/>
    </source>
</evidence>
<name>A0ABS3PZT0_9FLAO</name>
<keyword evidence="2" id="KW-0472">Membrane</keyword>
<accession>A0ABS3PZT0</accession>
<protein>
    <submittedName>
        <fullName evidence="3">Uncharacterized protein</fullName>
    </submittedName>
</protein>
<keyword evidence="2" id="KW-0812">Transmembrane</keyword>
<keyword evidence="4" id="KW-1185">Reference proteome</keyword>
<comment type="caution">
    <text evidence="3">The sequence shown here is derived from an EMBL/GenBank/DDBJ whole genome shotgun (WGS) entry which is preliminary data.</text>
</comment>
<sequence>MESKLPIYQLAAPSLNGCSTCNAGMGLSLIKRDTARQQARQQQREIVRQERTTRREQRKAERAARREKYGSWLERNNVNVDSVIGRVNDLLDVAGGVANVINMYKGGRPISVDGRQISQEEARQLYEAAQAKQEGRLEDYVEDKVYYTDNNSNNFMQQYLQKKLLSDADAPKDNTALYIGLGLGGVAVLALLFMVMNKKS</sequence>
<dbReference type="RefSeq" id="WP_208059256.1">
    <property type="nucleotide sequence ID" value="NZ_JAGDYP010000008.1"/>
</dbReference>
<evidence type="ECO:0000313" key="3">
    <source>
        <dbReference type="EMBL" id="MBO1884842.1"/>
    </source>
</evidence>
<feature type="transmembrane region" description="Helical" evidence="2">
    <location>
        <begin position="176"/>
        <end position="196"/>
    </location>
</feature>
<feature type="region of interest" description="Disordered" evidence="1">
    <location>
        <begin position="40"/>
        <end position="66"/>
    </location>
</feature>